<dbReference type="SUPFAM" id="SSF51735">
    <property type="entry name" value="NAD(P)-binding Rossmann-fold domains"/>
    <property type="match status" value="1"/>
</dbReference>
<dbReference type="PANTHER" id="PTHR40129">
    <property type="entry name" value="KETOPANTOATE REDUCTASE N-TERMINAL DOMAIN-CONTAINING PROTEIN"/>
    <property type="match status" value="1"/>
</dbReference>
<gene>
    <name evidence="1" type="ORF">NLU13_7354</name>
</gene>
<dbReference type="InterPro" id="IPR036291">
    <property type="entry name" value="NAD(P)-bd_dom_sf"/>
</dbReference>
<name>A0AA39GCZ1_SARSR</name>
<reference evidence="1" key="1">
    <citation type="submission" date="2022-10" db="EMBL/GenBank/DDBJ databases">
        <title>Determination and structural analysis of whole genome sequence of Sarocladium strictum F4-1.</title>
        <authorList>
            <person name="Hu L."/>
            <person name="Jiang Y."/>
        </authorList>
    </citation>
    <scope>NUCLEOTIDE SEQUENCE</scope>
    <source>
        <strain evidence="1">F4-1</strain>
    </source>
</reference>
<evidence type="ECO:0000313" key="2">
    <source>
        <dbReference type="Proteomes" id="UP001175261"/>
    </source>
</evidence>
<dbReference type="Proteomes" id="UP001175261">
    <property type="component" value="Unassembled WGS sequence"/>
</dbReference>
<sequence>MLVKIMETTPSPLQFLILGAGWTSQYLIPELEREGVEFAATTTDGRNGTIPFKFDPESEDLTPFRRLPDADTVLITFPLQGKGQSRLLTTNYLNSRSSAGRCSSGRDHHPKPKFIQLGTTSIWTGPGWHDDQSPYNEKAPRAIAEDELLNQTEVSATVLNLAGLYGGSRQPRNWLDRVVKTKEDLKNKGALHVIHGEDVARAVLAVHRSHASGKRYILCDMHVYDWWDLAQDWAILALREVREKGTEGTEEGNEVLRKSTTILRWVHELMTEEGVKALPRDTSAVGRALDGRGFWGDMGILPIHGRIR</sequence>
<dbReference type="AlphaFoldDB" id="A0AA39GCZ1"/>
<proteinExistence type="predicted"/>
<comment type="caution">
    <text evidence="1">The sequence shown here is derived from an EMBL/GenBank/DDBJ whole genome shotgun (WGS) entry which is preliminary data.</text>
</comment>
<dbReference type="PANTHER" id="PTHR40129:SF2">
    <property type="entry name" value="KETOPANTOATE REDUCTASE N-TERMINAL DOMAIN-CONTAINING PROTEIN"/>
    <property type="match status" value="1"/>
</dbReference>
<organism evidence="1 2">
    <name type="scientific">Sarocladium strictum</name>
    <name type="common">Black bundle disease fungus</name>
    <name type="synonym">Acremonium strictum</name>
    <dbReference type="NCBI Taxonomy" id="5046"/>
    <lineage>
        <taxon>Eukaryota</taxon>
        <taxon>Fungi</taxon>
        <taxon>Dikarya</taxon>
        <taxon>Ascomycota</taxon>
        <taxon>Pezizomycotina</taxon>
        <taxon>Sordariomycetes</taxon>
        <taxon>Hypocreomycetidae</taxon>
        <taxon>Hypocreales</taxon>
        <taxon>Sarocladiaceae</taxon>
        <taxon>Sarocladium</taxon>
    </lineage>
</organism>
<dbReference type="Gene3D" id="3.40.50.720">
    <property type="entry name" value="NAD(P)-binding Rossmann-like Domain"/>
    <property type="match status" value="1"/>
</dbReference>
<dbReference type="EMBL" id="JAPDFR010000007">
    <property type="protein sequence ID" value="KAK0384876.1"/>
    <property type="molecule type" value="Genomic_DNA"/>
</dbReference>
<protein>
    <recommendedName>
        <fullName evidence="3">NAD(P)-binding domain-containing protein</fullName>
    </recommendedName>
</protein>
<keyword evidence="2" id="KW-1185">Reference proteome</keyword>
<evidence type="ECO:0008006" key="3">
    <source>
        <dbReference type="Google" id="ProtNLM"/>
    </source>
</evidence>
<evidence type="ECO:0000313" key="1">
    <source>
        <dbReference type="EMBL" id="KAK0384876.1"/>
    </source>
</evidence>
<accession>A0AA39GCZ1</accession>